<evidence type="ECO:0000256" key="4">
    <source>
        <dbReference type="ARBA" id="ARBA00022842"/>
    </source>
</evidence>
<dbReference type="Proteomes" id="UP001500842">
    <property type="component" value="Unassembled WGS sequence"/>
</dbReference>
<keyword evidence="3 6" id="KW-0479">Metal-binding</keyword>
<dbReference type="InterPro" id="IPR050060">
    <property type="entry name" value="Phosphoglucosamine_mutase"/>
</dbReference>
<reference evidence="13 14" key="1">
    <citation type="journal article" date="2019" name="Int. J. Syst. Evol. Microbiol.">
        <title>The Global Catalogue of Microorganisms (GCM) 10K type strain sequencing project: providing services to taxonomists for standard genome sequencing and annotation.</title>
        <authorList>
            <consortium name="The Broad Institute Genomics Platform"/>
            <consortium name="The Broad Institute Genome Sequencing Center for Infectious Disease"/>
            <person name="Wu L."/>
            <person name="Ma J."/>
        </authorList>
    </citation>
    <scope>NUCLEOTIDE SEQUENCE [LARGE SCALE GENOMIC DNA]</scope>
    <source>
        <strain evidence="13 14">JCM 14942</strain>
    </source>
</reference>
<comment type="caution">
    <text evidence="13">The sequence shown here is derived from an EMBL/GenBank/DDBJ whole genome shotgun (WGS) entry which is preliminary data.</text>
</comment>
<dbReference type="Pfam" id="PF00408">
    <property type="entry name" value="PGM_PMM_IV"/>
    <property type="match status" value="1"/>
</dbReference>
<evidence type="ECO:0000256" key="7">
    <source>
        <dbReference type="RuleBase" id="RU004326"/>
    </source>
</evidence>
<evidence type="ECO:0000259" key="12">
    <source>
        <dbReference type="Pfam" id="PF02880"/>
    </source>
</evidence>
<dbReference type="SUPFAM" id="SSF53738">
    <property type="entry name" value="Phosphoglucomutase, first 3 domains"/>
    <property type="match status" value="3"/>
</dbReference>
<feature type="modified residue" description="Phosphoserine" evidence="6">
    <location>
        <position position="121"/>
    </location>
</feature>
<dbReference type="InterPro" id="IPR005841">
    <property type="entry name" value="Alpha-D-phosphohexomutase_SF"/>
</dbReference>
<comment type="cofactor">
    <cofactor evidence="6">
        <name>Mg(2+)</name>
        <dbReference type="ChEBI" id="CHEBI:18420"/>
    </cofactor>
    <text evidence="6">Binds 1 Mg(2+) ion per subunit.</text>
</comment>
<dbReference type="Gene3D" id="3.30.310.50">
    <property type="entry name" value="Alpha-D-phosphohexomutase, C-terminal domain"/>
    <property type="match status" value="1"/>
</dbReference>
<feature type="active site" description="Phosphoserine intermediate" evidence="6">
    <location>
        <position position="121"/>
    </location>
</feature>
<feature type="binding site" description="via phosphate group" evidence="6">
    <location>
        <position position="121"/>
    </location>
    <ligand>
        <name>Mg(2+)</name>
        <dbReference type="ChEBI" id="CHEBI:18420"/>
    </ligand>
</feature>
<comment type="similarity">
    <text evidence="1 6 7">Belongs to the phosphohexose mutase family.</text>
</comment>
<name>A0ABN2AWC1_9ACTN</name>
<feature type="binding site" evidence="6">
    <location>
        <position position="264"/>
    </location>
    <ligand>
        <name>Mg(2+)</name>
        <dbReference type="ChEBI" id="CHEBI:18420"/>
    </ligand>
</feature>
<keyword evidence="14" id="KW-1185">Reference proteome</keyword>
<feature type="domain" description="Alpha-D-phosphohexomutase alpha/beta/alpha" evidence="10">
    <location>
        <begin position="20"/>
        <end position="152"/>
    </location>
</feature>
<dbReference type="NCBIfam" id="TIGR01455">
    <property type="entry name" value="glmM"/>
    <property type="match status" value="1"/>
</dbReference>
<evidence type="ECO:0000256" key="3">
    <source>
        <dbReference type="ARBA" id="ARBA00022723"/>
    </source>
</evidence>
<evidence type="ECO:0000259" key="10">
    <source>
        <dbReference type="Pfam" id="PF02878"/>
    </source>
</evidence>
<feature type="binding site" evidence="6">
    <location>
        <position position="266"/>
    </location>
    <ligand>
        <name>Mg(2+)</name>
        <dbReference type="ChEBI" id="CHEBI:18420"/>
    </ligand>
</feature>
<dbReference type="InterPro" id="IPR005845">
    <property type="entry name" value="A-D-PHexomutase_a/b/a-II"/>
</dbReference>
<dbReference type="Pfam" id="PF02880">
    <property type="entry name" value="PGM_PMM_III"/>
    <property type="match status" value="1"/>
</dbReference>
<feature type="binding site" evidence="6">
    <location>
        <position position="262"/>
    </location>
    <ligand>
        <name>Mg(2+)</name>
        <dbReference type="ChEBI" id="CHEBI:18420"/>
    </ligand>
</feature>
<evidence type="ECO:0000259" key="9">
    <source>
        <dbReference type="Pfam" id="PF00408"/>
    </source>
</evidence>
<gene>
    <name evidence="6 13" type="primary">glmM</name>
    <name evidence="13" type="ORF">GCM10009788_35190</name>
</gene>
<accession>A0ABN2AWC1</accession>
<evidence type="ECO:0000256" key="8">
    <source>
        <dbReference type="RuleBase" id="RU004327"/>
    </source>
</evidence>
<dbReference type="InterPro" id="IPR016066">
    <property type="entry name" value="A-D-PHexomutase_CS"/>
</dbReference>
<comment type="function">
    <text evidence="6 8">Catalyzes the conversion of glucosamine-6-phosphate to glucosamine-1-phosphate.</text>
</comment>
<dbReference type="Pfam" id="PF02878">
    <property type="entry name" value="PGM_PMM_I"/>
    <property type="match status" value="1"/>
</dbReference>
<dbReference type="HAMAP" id="MF_01554_B">
    <property type="entry name" value="GlmM_B"/>
    <property type="match status" value="1"/>
</dbReference>
<dbReference type="InterPro" id="IPR006352">
    <property type="entry name" value="GlmM_bact"/>
</dbReference>
<evidence type="ECO:0000259" key="11">
    <source>
        <dbReference type="Pfam" id="PF02879"/>
    </source>
</evidence>
<dbReference type="EC" id="5.4.2.10" evidence="6 8"/>
<dbReference type="InterPro" id="IPR005843">
    <property type="entry name" value="A-D-PHexomutase_C"/>
</dbReference>
<keyword evidence="4 6" id="KW-0460">Magnesium</keyword>
<dbReference type="InterPro" id="IPR036900">
    <property type="entry name" value="A-D-PHexomutase_C_sf"/>
</dbReference>
<sequence>MALSPFHPHHTNRQGEHVPRIFGTDGVRGLANDKLTAGLAVDLGSAAARVLVEHGGYSRPRPLAVVGRDTRISGQFLEHAVVAGLASAGVDVLRLRVLPTPGVAYFTDALGADVGVVISASHNPMPDNGIKFLARGGVKLDDALEREIEALLGQDWERPTGAAVGRVTPYGPTVKEYVDHLVRTLDAPAGRPLAGLRLVLDCAHGAASEVGPRALADAGADVITIGASPDGLNINDGCGSTHLGPLQKAVLDHGADAGFAVDGDADRCLAVDHTGQIVDGDQIMAVLALALREAGGLVDDTLVATVMSNLGLLQAMDSAGVKVVQTAVGDRYVLDEMRRGGYSLGGEQSGHVILREHATTGDGILTALHVARRMATTGRSLRDLAGVMTRLPQVLVNVGGVDRTRTDDPALLEAVAGAEAELGTTGRVLLRPSGTEPLVRVMVEAPTAEQAEAVAQRLAGVVRERLAL</sequence>
<comment type="catalytic activity">
    <reaction evidence="6 8">
        <text>alpha-D-glucosamine 1-phosphate = D-glucosamine 6-phosphate</text>
        <dbReference type="Rhea" id="RHEA:23424"/>
        <dbReference type="ChEBI" id="CHEBI:58516"/>
        <dbReference type="ChEBI" id="CHEBI:58725"/>
        <dbReference type="EC" id="5.4.2.10"/>
    </reaction>
</comment>
<dbReference type="InterPro" id="IPR005846">
    <property type="entry name" value="A-D-PHexomutase_a/b/a-III"/>
</dbReference>
<evidence type="ECO:0000313" key="14">
    <source>
        <dbReference type="Proteomes" id="UP001500842"/>
    </source>
</evidence>
<dbReference type="InterPro" id="IPR005844">
    <property type="entry name" value="A-D-PHexomutase_a/b/a-I"/>
</dbReference>
<proteinExistence type="inferred from homology"/>
<evidence type="ECO:0000256" key="2">
    <source>
        <dbReference type="ARBA" id="ARBA00022553"/>
    </source>
</evidence>
<feature type="domain" description="Alpha-D-phosphohexomutase alpha/beta/alpha" evidence="11">
    <location>
        <begin position="175"/>
        <end position="275"/>
    </location>
</feature>
<evidence type="ECO:0000256" key="1">
    <source>
        <dbReference type="ARBA" id="ARBA00010231"/>
    </source>
</evidence>
<keyword evidence="5 6" id="KW-0413">Isomerase</keyword>
<dbReference type="EMBL" id="BAAAOR010000025">
    <property type="protein sequence ID" value="GAA1528763.1"/>
    <property type="molecule type" value="Genomic_DNA"/>
</dbReference>
<dbReference type="PROSITE" id="PS00710">
    <property type="entry name" value="PGM_PMM"/>
    <property type="match status" value="1"/>
</dbReference>
<feature type="domain" description="Alpha-D-phosphohexomutase C-terminal" evidence="9">
    <location>
        <begin position="406"/>
        <end position="459"/>
    </location>
</feature>
<evidence type="ECO:0000313" key="13">
    <source>
        <dbReference type="EMBL" id="GAA1528763.1"/>
    </source>
</evidence>
<dbReference type="PANTHER" id="PTHR42946:SF1">
    <property type="entry name" value="PHOSPHOGLUCOMUTASE (ALPHA-D-GLUCOSE-1,6-BISPHOSPHATE-DEPENDENT)"/>
    <property type="match status" value="1"/>
</dbReference>
<dbReference type="CDD" id="cd05802">
    <property type="entry name" value="GlmM"/>
    <property type="match status" value="1"/>
</dbReference>
<feature type="domain" description="Alpha-D-phosphohexomutase alpha/beta/alpha" evidence="12">
    <location>
        <begin position="279"/>
        <end position="388"/>
    </location>
</feature>
<evidence type="ECO:0000256" key="6">
    <source>
        <dbReference type="HAMAP-Rule" id="MF_01554"/>
    </source>
</evidence>
<dbReference type="PRINTS" id="PR00509">
    <property type="entry name" value="PGMPMM"/>
</dbReference>
<dbReference type="InterPro" id="IPR016055">
    <property type="entry name" value="A-D-PHexomutase_a/b/a-I/II/III"/>
</dbReference>
<dbReference type="PANTHER" id="PTHR42946">
    <property type="entry name" value="PHOSPHOHEXOSE MUTASE"/>
    <property type="match status" value="1"/>
</dbReference>
<comment type="PTM">
    <text evidence="6">Activated by phosphorylation.</text>
</comment>
<protein>
    <recommendedName>
        <fullName evidence="6 8">Phosphoglucosamine mutase</fullName>
        <ecNumber evidence="6 8">5.4.2.10</ecNumber>
    </recommendedName>
</protein>
<dbReference type="Gene3D" id="3.40.120.10">
    <property type="entry name" value="Alpha-D-Glucose-1,6-Bisphosphate, subunit A, domain 3"/>
    <property type="match status" value="3"/>
</dbReference>
<dbReference type="SUPFAM" id="SSF55957">
    <property type="entry name" value="Phosphoglucomutase, C-terminal domain"/>
    <property type="match status" value="1"/>
</dbReference>
<keyword evidence="2 6" id="KW-0597">Phosphoprotein</keyword>
<dbReference type="Pfam" id="PF02879">
    <property type="entry name" value="PGM_PMM_II"/>
    <property type="match status" value="1"/>
</dbReference>
<evidence type="ECO:0000256" key="5">
    <source>
        <dbReference type="ARBA" id="ARBA00023235"/>
    </source>
</evidence>
<organism evidence="13 14">
    <name type="scientific">Nocardioides humi</name>
    <dbReference type="NCBI Taxonomy" id="449461"/>
    <lineage>
        <taxon>Bacteria</taxon>
        <taxon>Bacillati</taxon>
        <taxon>Actinomycetota</taxon>
        <taxon>Actinomycetes</taxon>
        <taxon>Propionibacteriales</taxon>
        <taxon>Nocardioidaceae</taxon>
        <taxon>Nocardioides</taxon>
    </lineage>
</organism>